<accession>A0ACB8CID5</accession>
<sequence length="226" mass="24392">MPAPEFDTVDAATANVSINEGLQEQEDAVNAAIADRNADEESLEEDDEGLPAPAFDAVDAAVANNANGFLQELDEAVDAANHHADEGELEVYDEEVVTELIHAALYQICLLLGCLVIGVSSVVAMYRVETSLNWWSQEAARGHVLLPIGMVSWLKWRAHAFLAANLVVAVVGFLGSLRLNLRLLLIYIIAEASIIPAPFIVVICCLLPHSISYYVSHVTQLGLSSL</sequence>
<organism evidence="1 2">
    <name type="scientific">Dermacentor silvarum</name>
    <name type="common">Tick</name>
    <dbReference type="NCBI Taxonomy" id="543639"/>
    <lineage>
        <taxon>Eukaryota</taxon>
        <taxon>Metazoa</taxon>
        <taxon>Ecdysozoa</taxon>
        <taxon>Arthropoda</taxon>
        <taxon>Chelicerata</taxon>
        <taxon>Arachnida</taxon>
        <taxon>Acari</taxon>
        <taxon>Parasitiformes</taxon>
        <taxon>Ixodida</taxon>
        <taxon>Ixodoidea</taxon>
        <taxon>Ixodidae</taxon>
        <taxon>Rhipicephalinae</taxon>
        <taxon>Dermacentor</taxon>
    </lineage>
</organism>
<keyword evidence="2" id="KW-1185">Reference proteome</keyword>
<comment type="caution">
    <text evidence="1">The sequence shown here is derived from an EMBL/GenBank/DDBJ whole genome shotgun (WGS) entry which is preliminary data.</text>
</comment>
<name>A0ACB8CID5_DERSI</name>
<gene>
    <name evidence="1" type="ORF">HPB49_024093</name>
</gene>
<dbReference type="Proteomes" id="UP000821865">
    <property type="component" value="Chromosome 7"/>
</dbReference>
<proteinExistence type="predicted"/>
<reference evidence="1" key="1">
    <citation type="submission" date="2020-05" db="EMBL/GenBank/DDBJ databases">
        <title>Large-scale comparative analyses of tick genomes elucidate their genetic diversity and vector capacities.</title>
        <authorList>
            <person name="Jia N."/>
            <person name="Wang J."/>
            <person name="Shi W."/>
            <person name="Du L."/>
            <person name="Sun Y."/>
            <person name="Zhan W."/>
            <person name="Jiang J."/>
            <person name="Wang Q."/>
            <person name="Zhang B."/>
            <person name="Ji P."/>
            <person name="Sakyi L.B."/>
            <person name="Cui X."/>
            <person name="Yuan T."/>
            <person name="Jiang B."/>
            <person name="Yang W."/>
            <person name="Lam T.T.-Y."/>
            <person name="Chang Q."/>
            <person name="Ding S."/>
            <person name="Wang X."/>
            <person name="Zhu J."/>
            <person name="Ruan X."/>
            <person name="Zhao L."/>
            <person name="Wei J."/>
            <person name="Que T."/>
            <person name="Du C."/>
            <person name="Cheng J."/>
            <person name="Dai P."/>
            <person name="Han X."/>
            <person name="Huang E."/>
            <person name="Gao Y."/>
            <person name="Liu J."/>
            <person name="Shao H."/>
            <person name="Ye R."/>
            <person name="Li L."/>
            <person name="Wei W."/>
            <person name="Wang X."/>
            <person name="Wang C."/>
            <person name="Yang T."/>
            <person name="Huo Q."/>
            <person name="Li W."/>
            <person name="Guo W."/>
            <person name="Chen H."/>
            <person name="Zhou L."/>
            <person name="Ni X."/>
            <person name="Tian J."/>
            <person name="Zhou Y."/>
            <person name="Sheng Y."/>
            <person name="Liu T."/>
            <person name="Pan Y."/>
            <person name="Xia L."/>
            <person name="Li J."/>
            <person name="Zhao F."/>
            <person name="Cao W."/>
        </authorList>
    </citation>
    <scope>NUCLEOTIDE SEQUENCE</scope>
    <source>
        <strain evidence="1">Dsil-2018</strain>
    </source>
</reference>
<protein>
    <submittedName>
        <fullName evidence="1">Uncharacterized protein</fullName>
    </submittedName>
</protein>
<evidence type="ECO:0000313" key="2">
    <source>
        <dbReference type="Proteomes" id="UP000821865"/>
    </source>
</evidence>
<evidence type="ECO:0000313" key="1">
    <source>
        <dbReference type="EMBL" id="KAH7942441.1"/>
    </source>
</evidence>
<dbReference type="EMBL" id="CM023476">
    <property type="protein sequence ID" value="KAH7942441.1"/>
    <property type="molecule type" value="Genomic_DNA"/>
</dbReference>